<evidence type="ECO:0000256" key="1">
    <source>
        <dbReference type="SAM" id="SignalP"/>
    </source>
</evidence>
<keyword evidence="1" id="KW-0732">Signal</keyword>
<keyword evidence="3" id="KW-1185">Reference proteome</keyword>
<evidence type="ECO:0000313" key="3">
    <source>
        <dbReference type="Proteomes" id="UP000800040"/>
    </source>
</evidence>
<evidence type="ECO:0000313" key="2">
    <source>
        <dbReference type="EMBL" id="KAF1837300.1"/>
    </source>
</evidence>
<gene>
    <name evidence="2" type="ORF">BDW02DRAFT_491755</name>
</gene>
<protein>
    <recommendedName>
        <fullName evidence="4">Fungal calcium binding protein domain-containing protein</fullName>
    </recommendedName>
</protein>
<dbReference type="OrthoDB" id="4757933at2759"/>
<name>A0A6A5KME3_9PLEO</name>
<dbReference type="Proteomes" id="UP000800040">
    <property type="component" value="Unassembled WGS sequence"/>
</dbReference>
<evidence type="ECO:0008006" key="4">
    <source>
        <dbReference type="Google" id="ProtNLM"/>
    </source>
</evidence>
<dbReference type="EMBL" id="ML975263">
    <property type="protein sequence ID" value="KAF1837300.1"/>
    <property type="molecule type" value="Genomic_DNA"/>
</dbReference>
<accession>A0A6A5KME3</accession>
<dbReference type="AlphaFoldDB" id="A0A6A5KME3"/>
<feature type="signal peptide" evidence="1">
    <location>
        <begin position="1"/>
        <end position="23"/>
    </location>
</feature>
<feature type="chain" id="PRO_5025438750" description="Fungal calcium binding protein domain-containing protein" evidence="1">
    <location>
        <begin position="24"/>
        <end position="103"/>
    </location>
</feature>
<sequence length="103" mass="9991">MRFSTITITALAGLAAASPAASSAQDTQMVKSAIQFASQSQACPVFDCATVVASAACIGASIALGPAGVASALACVATGASGLCGCSDCVPGLQEFLEENDVC</sequence>
<organism evidence="2 3">
    <name type="scientific">Decorospora gaudefroyi</name>
    <dbReference type="NCBI Taxonomy" id="184978"/>
    <lineage>
        <taxon>Eukaryota</taxon>
        <taxon>Fungi</taxon>
        <taxon>Dikarya</taxon>
        <taxon>Ascomycota</taxon>
        <taxon>Pezizomycotina</taxon>
        <taxon>Dothideomycetes</taxon>
        <taxon>Pleosporomycetidae</taxon>
        <taxon>Pleosporales</taxon>
        <taxon>Pleosporineae</taxon>
        <taxon>Pleosporaceae</taxon>
        <taxon>Decorospora</taxon>
    </lineage>
</organism>
<proteinExistence type="predicted"/>
<reference evidence="2" key="1">
    <citation type="submission" date="2020-01" db="EMBL/GenBank/DDBJ databases">
        <authorList>
            <consortium name="DOE Joint Genome Institute"/>
            <person name="Haridas S."/>
            <person name="Albert R."/>
            <person name="Binder M."/>
            <person name="Bloem J."/>
            <person name="Labutti K."/>
            <person name="Salamov A."/>
            <person name="Andreopoulos B."/>
            <person name="Baker S.E."/>
            <person name="Barry K."/>
            <person name="Bills G."/>
            <person name="Bluhm B.H."/>
            <person name="Cannon C."/>
            <person name="Castanera R."/>
            <person name="Culley D.E."/>
            <person name="Daum C."/>
            <person name="Ezra D."/>
            <person name="Gonzalez J.B."/>
            <person name="Henrissat B."/>
            <person name="Kuo A."/>
            <person name="Liang C."/>
            <person name="Lipzen A."/>
            <person name="Lutzoni F."/>
            <person name="Magnuson J."/>
            <person name="Mondo S."/>
            <person name="Nolan M."/>
            <person name="Ohm R."/>
            <person name="Pangilinan J."/>
            <person name="Park H.-J."/>
            <person name="Ramirez L."/>
            <person name="Alfaro M."/>
            <person name="Sun H."/>
            <person name="Tritt A."/>
            <person name="Yoshinaga Y."/>
            <person name="Zwiers L.-H."/>
            <person name="Turgeon B.G."/>
            <person name="Goodwin S.B."/>
            <person name="Spatafora J.W."/>
            <person name="Crous P.W."/>
            <person name="Grigoriev I.V."/>
        </authorList>
    </citation>
    <scope>NUCLEOTIDE SEQUENCE</scope>
    <source>
        <strain evidence="2">P77</strain>
    </source>
</reference>